<organism evidence="4 5">
    <name type="scientific">[Clostridium] methylpentosum DSM 5476</name>
    <dbReference type="NCBI Taxonomy" id="537013"/>
    <lineage>
        <taxon>Bacteria</taxon>
        <taxon>Bacillati</taxon>
        <taxon>Bacillota</taxon>
        <taxon>Clostridia</taxon>
        <taxon>Eubacteriales</taxon>
        <taxon>Oscillospiraceae</taxon>
        <taxon>Oscillospiraceae incertae sedis</taxon>
    </lineage>
</organism>
<dbReference type="AlphaFoldDB" id="C0EDB2"/>
<evidence type="ECO:0000256" key="1">
    <source>
        <dbReference type="ARBA" id="ARBA00022630"/>
    </source>
</evidence>
<dbReference type="EC" id="1.7.-.-" evidence="4"/>
<keyword evidence="5" id="KW-1185">Reference proteome</keyword>
<sequence>MLKNVLILSTSLRKNSNSEAVASAFAKGARDAGHRVQEISLRGKNIGFCKGCLVCQKTGSCVIQDDAVEIAQRMQDADVLVFATPIYYYEMSGQMKTLLDRVNSLYGSDYRFKEIYFLSTAAEDEKGVDSRAIGGLEGWIACFERARLSGSVFAGGVNEAGEIEGHQALRDAYHMGSKV</sequence>
<evidence type="ECO:0000313" key="5">
    <source>
        <dbReference type="Proteomes" id="UP000003340"/>
    </source>
</evidence>
<proteinExistence type="predicted"/>
<accession>C0EDB2</accession>
<dbReference type="STRING" id="537013.CLOSTMETH_01839"/>
<dbReference type="Gene3D" id="3.40.50.360">
    <property type="match status" value="1"/>
</dbReference>
<reference evidence="4 5" key="2">
    <citation type="submission" date="2009-02" db="EMBL/GenBank/DDBJ databases">
        <title>Draft genome sequence of Clostridium methylpentosum (DSM 5476).</title>
        <authorList>
            <person name="Sudarsanam P."/>
            <person name="Ley R."/>
            <person name="Guruge J."/>
            <person name="Turnbaugh P.J."/>
            <person name="Mahowald M."/>
            <person name="Liep D."/>
            <person name="Gordon J."/>
        </authorList>
    </citation>
    <scope>NUCLEOTIDE SEQUENCE [LARGE SCALE GENOMIC DNA]</scope>
    <source>
        <strain evidence="4 5">DSM 5476</strain>
    </source>
</reference>
<evidence type="ECO:0000313" key="4">
    <source>
        <dbReference type="EMBL" id="EEG30498.1"/>
    </source>
</evidence>
<dbReference type="eggNOG" id="COG0655">
    <property type="taxonomic scope" value="Bacteria"/>
</dbReference>
<name>C0EDB2_9FIRM</name>
<comment type="caution">
    <text evidence="4">The sequence shown here is derived from an EMBL/GenBank/DDBJ whole genome shotgun (WGS) entry which is preliminary data.</text>
</comment>
<dbReference type="InterPro" id="IPR051796">
    <property type="entry name" value="ISF_SsuE-like"/>
</dbReference>
<dbReference type="HOGENOM" id="CLU_050993_6_1_9"/>
<dbReference type="EMBL" id="ACEC01000061">
    <property type="protein sequence ID" value="EEG30498.1"/>
    <property type="molecule type" value="Genomic_DNA"/>
</dbReference>
<dbReference type="Pfam" id="PF03358">
    <property type="entry name" value="FMN_red"/>
    <property type="match status" value="1"/>
</dbReference>
<feature type="domain" description="NADPH-dependent FMN reductase-like" evidence="3">
    <location>
        <begin position="4"/>
        <end position="127"/>
    </location>
</feature>
<evidence type="ECO:0000256" key="2">
    <source>
        <dbReference type="ARBA" id="ARBA00022643"/>
    </source>
</evidence>
<evidence type="ECO:0000259" key="3">
    <source>
        <dbReference type="Pfam" id="PF03358"/>
    </source>
</evidence>
<dbReference type="PANTHER" id="PTHR43278">
    <property type="entry name" value="NAD(P)H-DEPENDENT FMN-CONTAINING OXIDOREDUCTASE YWQN-RELATED"/>
    <property type="match status" value="1"/>
</dbReference>
<keyword evidence="2" id="KW-0288">FMN</keyword>
<dbReference type="PANTHER" id="PTHR43278:SF2">
    <property type="entry name" value="IRON-SULFUR FLAVOPROTEIN"/>
    <property type="match status" value="1"/>
</dbReference>
<dbReference type="InterPro" id="IPR029039">
    <property type="entry name" value="Flavoprotein-like_sf"/>
</dbReference>
<dbReference type="SUPFAM" id="SSF52218">
    <property type="entry name" value="Flavoproteins"/>
    <property type="match status" value="1"/>
</dbReference>
<keyword evidence="4" id="KW-0560">Oxidoreductase</keyword>
<gene>
    <name evidence="4" type="ORF">CLOSTMETH_01839</name>
</gene>
<dbReference type="InterPro" id="IPR005025">
    <property type="entry name" value="FMN_Rdtase-like_dom"/>
</dbReference>
<dbReference type="Proteomes" id="UP000003340">
    <property type="component" value="Unassembled WGS sequence"/>
</dbReference>
<keyword evidence="1" id="KW-0285">Flavoprotein</keyword>
<protein>
    <submittedName>
        <fullName evidence="4">Flavin reductase</fullName>
        <ecNumber evidence="4">1.7.-.-</ecNumber>
    </submittedName>
</protein>
<dbReference type="GO" id="GO:0016491">
    <property type="term" value="F:oxidoreductase activity"/>
    <property type="evidence" value="ECO:0007669"/>
    <property type="project" value="UniProtKB-KW"/>
</dbReference>
<reference evidence="4 5" key="1">
    <citation type="submission" date="2009-01" db="EMBL/GenBank/DDBJ databases">
        <authorList>
            <person name="Fulton L."/>
            <person name="Clifton S."/>
            <person name="Fulton B."/>
            <person name="Xu J."/>
            <person name="Minx P."/>
            <person name="Pepin K.H."/>
            <person name="Johnson M."/>
            <person name="Bhonagiri V."/>
            <person name="Nash W.E."/>
            <person name="Mardis E.R."/>
            <person name="Wilson R.K."/>
        </authorList>
    </citation>
    <scope>NUCLEOTIDE SEQUENCE [LARGE SCALE GENOMIC DNA]</scope>
    <source>
        <strain evidence="4 5">DSM 5476</strain>
    </source>
</reference>